<proteinExistence type="inferred from homology"/>
<evidence type="ECO:0000256" key="4">
    <source>
        <dbReference type="ARBA" id="ARBA00010848"/>
    </source>
</evidence>
<evidence type="ECO:0000256" key="12">
    <source>
        <dbReference type="ARBA" id="ARBA00049097"/>
    </source>
</evidence>
<dbReference type="EC" id="1.14.15.7" evidence="5"/>
<comment type="pathway">
    <text evidence="3">Amine and polyamine biosynthesis; betaine biosynthesis via choline pathway; betaine aldehyde from choline (monooxygenase route): step 1/1.</text>
</comment>
<dbReference type="GO" id="GO:0051537">
    <property type="term" value="F:2 iron, 2 sulfur cluster binding"/>
    <property type="evidence" value="ECO:0007669"/>
    <property type="project" value="UniProtKB-KW"/>
</dbReference>
<dbReference type="Gene3D" id="2.102.10.10">
    <property type="entry name" value="Rieske [2Fe-2S] iron-sulphur domain"/>
    <property type="match status" value="1"/>
</dbReference>
<comment type="cofactor">
    <cofactor evidence="1">
        <name>Fe cation</name>
        <dbReference type="ChEBI" id="CHEBI:24875"/>
    </cofactor>
</comment>
<dbReference type="GO" id="GO:0019133">
    <property type="term" value="F:choline monooxygenase activity"/>
    <property type="evidence" value="ECO:0007669"/>
    <property type="project" value="UniProtKB-EC"/>
</dbReference>
<feature type="domain" description="Rieske" evidence="13">
    <location>
        <begin position="84"/>
        <end position="145"/>
    </location>
</feature>
<keyword evidence="9" id="KW-0560">Oxidoreductase</keyword>
<sequence length="410" mass="47095">MAPVAIDIASRPGENPTSSAPLKANLPLPVMSHSTLPAQWMFDEPIFELEKRAIFSKVWLLTSHTSHFSKPGDYVSGNYVFDYFIIRDRDNNYQAFHNVCRHRAHPVVTKSEGSSLVVGCKYHGWSYNPKGELVKAPKFDTVEGFDKSANGLFKVHTHVTEQGFIFLNYDSSATPVPFEDHFSQLPAEWKDTDFSEYEPFYQRQAIGNFNWKTMTDGYQECYHCTIAHPGFAQSLDLKQYTVEPLSNSARHYAPKKSNPEEMQRFTFVFPTNGVTVTPEMWYIMRTCPLSATKTRMEFDVFRRKGVPQEVLDENRKFFTQVQQEDFDLCEKTQRGLSSGIYNTGILHPREENGVLYYQGRVLDYCKTHLEKERHLGEAIYPARPLSQPDGEAPRCEADKICTELESSLSW</sequence>
<dbReference type="SUPFAM" id="SSF50022">
    <property type="entry name" value="ISP domain"/>
    <property type="match status" value="1"/>
</dbReference>
<evidence type="ECO:0000256" key="7">
    <source>
        <dbReference type="ARBA" id="ARBA00022714"/>
    </source>
</evidence>
<evidence type="ECO:0000313" key="14">
    <source>
        <dbReference type="EMBL" id="OCB85758.1"/>
    </source>
</evidence>
<dbReference type="Gene3D" id="3.90.380.10">
    <property type="entry name" value="Naphthalene 1,2-dioxygenase Alpha Subunit, Chain A, domain 1"/>
    <property type="match status" value="1"/>
</dbReference>
<dbReference type="Pfam" id="PF00848">
    <property type="entry name" value="Ring_hydroxyl_A"/>
    <property type="match status" value="1"/>
</dbReference>
<dbReference type="PRINTS" id="PR00090">
    <property type="entry name" value="RNGDIOXGNASE"/>
</dbReference>
<evidence type="ECO:0000256" key="1">
    <source>
        <dbReference type="ARBA" id="ARBA00001962"/>
    </source>
</evidence>
<evidence type="ECO:0000256" key="3">
    <source>
        <dbReference type="ARBA" id="ARBA00004866"/>
    </source>
</evidence>
<protein>
    <recommendedName>
        <fullName evidence="6">Choline monooxygenase, chloroplastic</fullName>
        <ecNumber evidence="5">1.14.15.7</ecNumber>
    </recommendedName>
</protein>
<dbReference type="GO" id="GO:0005506">
    <property type="term" value="F:iron ion binding"/>
    <property type="evidence" value="ECO:0007669"/>
    <property type="project" value="InterPro"/>
</dbReference>
<organism evidence="14 15">
    <name type="scientific">Sanghuangporus baumii</name>
    <name type="common">Phellinus baumii</name>
    <dbReference type="NCBI Taxonomy" id="108892"/>
    <lineage>
        <taxon>Eukaryota</taxon>
        <taxon>Fungi</taxon>
        <taxon>Dikarya</taxon>
        <taxon>Basidiomycota</taxon>
        <taxon>Agaricomycotina</taxon>
        <taxon>Agaricomycetes</taxon>
        <taxon>Hymenochaetales</taxon>
        <taxon>Hymenochaetaceae</taxon>
        <taxon>Sanghuangporus</taxon>
    </lineage>
</organism>
<name>A0A9Q5N6F9_SANBA</name>
<dbReference type="CDD" id="cd00680">
    <property type="entry name" value="RHO_alpha_C"/>
    <property type="match status" value="1"/>
</dbReference>
<evidence type="ECO:0000256" key="6">
    <source>
        <dbReference type="ARBA" id="ARBA00014931"/>
    </source>
</evidence>
<dbReference type="AlphaFoldDB" id="A0A9Q5N6F9"/>
<evidence type="ECO:0000313" key="15">
    <source>
        <dbReference type="Proteomes" id="UP000757232"/>
    </source>
</evidence>
<keyword evidence="11" id="KW-0411">Iron-sulfur</keyword>
<dbReference type="InterPro" id="IPR001663">
    <property type="entry name" value="Rng_hydr_dOase-A"/>
</dbReference>
<reference evidence="14" key="1">
    <citation type="submission" date="2016-06" db="EMBL/GenBank/DDBJ databases">
        <title>Draft Genome sequence of the fungus Inonotus baumii.</title>
        <authorList>
            <person name="Zhu H."/>
            <person name="Lin W."/>
        </authorList>
    </citation>
    <scope>NUCLEOTIDE SEQUENCE</scope>
    <source>
        <strain evidence="14">821</strain>
    </source>
</reference>
<dbReference type="Pfam" id="PF00355">
    <property type="entry name" value="Rieske"/>
    <property type="match status" value="1"/>
</dbReference>
<evidence type="ECO:0000256" key="5">
    <source>
        <dbReference type="ARBA" id="ARBA00012763"/>
    </source>
</evidence>
<comment type="caution">
    <text evidence="14">The sequence shown here is derived from an EMBL/GenBank/DDBJ whole genome shotgun (WGS) entry which is preliminary data.</text>
</comment>
<evidence type="ECO:0000256" key="11">
    <source>
        <dbReference type="ARBA" id="ARBA00023014"/>
    </source>
</evidence>
<accession>A0A9Q5N6F9</accession>
<dbReference type="InterPro" id="IPR017941">
    <property type="entry name" value="Rieske_2Fe-2S"/>
</dbReference>
<comment type="similarity">
    <text evidence="4">Belongs to the choline monooxygenase family.</text>
</comment>
<dbReference type="EMBL" id="LNZH02000207">
    <property type="protein sequence ID" value="OCB85758.1"/>
    <property type="molecule type" value="Genomic_DNA"/>
</dbReference>
<dbReference type="CDD" id="cd03469">
    <property type="entry name" value="Rieske_RO_Alpha_N"/>
    <property type="match status" value="1"/>
</dbReference>
<evidence type="ECO:0000259" key="13">
    <source>
        <dbReference type="PROSITE" id="PS51296"/>
    </source>
</evidence>
<evidence type="ECO:0000256" key="10">
    <source>
        <dbReference type="ARBA" id="ARBA00023004"/>
    </source>
</evidence>
<dbReference type="Proteomes" id="UP000757232">
    <property type="component" value="Unassembled WGS sequence"/>
</dbReference>
<dbReference type="InterPro" id="IPR015879">
    <property type="entry name" value="Ring_hydroxy_dOase_asu_C_dom"/>
</dbReference>
<dbReference type="InterPro" id="IPR036922">
    <property type="entry name" value="Rieske_2Fe-2S_sf"/>
</dbReference>
<dbReference type="OrthoDB" id="426882at2759"/>
<dbReference type="PANTHER" id="PTHR43756">
    <property type="entry name" value="CHOLINE MONOOXYGENASE, CHLOROPLASTIC"/>
    <property type="match status" value="1"/>
</dbReference>
<evidence type="ECO:0000256" key="8">
    <source>
        <dbReference type="ARBA" id="ARBA00022723"/>
    </source>
</evidence>
<gene>
    <name evidence="14" type="ORF">A7U60_g7109</name>
</gene>
<keyword evidence="8" id="KW-0479">Metal-binding</keyword>
<evidence type="ECO:0000256" key="9">
    <source>
        <dbReference type="ARBA" id="ARBA00023002"/>
    </source>
</evidence>
<keyword evidence="10" id="KW-0408">Iron</keyword>
<comment type="catalytic activity">
    <reaction evidence="12">
        <text>choline + 2 reduced [2Fe-2S]-[ferredoxin] + O2 + 2 H(+) = betaine aldehyde hydrate + 2 oxidized [2Fe-2S]-[ferredoxin] + H2O</text>
        <dbReference type="Rhea" id="RHEA:17769"/>
        <dbReference type="Rhea" id="RHEA-COMP:10000"/>
        <dbReference type="Rhea" id="RHEA-COMP:10001"/>
        <dbReference type="ChEBI" id="CHEBI:15354"/>
        <dbReference type="ChEBI" id="CHEBI:15377"/>
        <dbReference type="ChEBI" id="CHEBI:15378"/>
        <dbReference type="ChEBI" id="CHEBI:15379"/>
        <dbReference type="ChEBI" id="CHEBI:15870"/>
        <dbReference type="ChEBI" id="CHEBI:33737"/>
        <dbReference type="ChEBI" id="CHEBI:33738"/>
        <dbReference type="EC" id="1.14.15.7"/>
    </reaction>
</comment>
<keyword evidence="15" id="KW-1185">Reference proteome</keyword>
<dbReference type="PANTHER" id="PTHR43756:SF5">
    <property type="entry name" value="CHOLINE MONOOXYGENASE, CHLOROPLASTIC"/>
    <property type="match status" value="1"/>
</dbReference>
<evidence type="ECO:0000256" key="2">
    <source>
        <dbReference type="ARBA" id="ARBA00002149"/>
    </source>
</evidence>
<dbReference type="PROSITE" id="PS51296">
    <property type="entry name" value="RIESKE"/>
    <property type="match status" value="1"/>
</dbReference>
<comment type="function">
    <text evidence="2">Catalyzes the first step of the osmoprotectant glycine betaine synthesis.</text>
</comment>
<keyword evidence="7" id="KW-0001">2Fe-2S</keyword>
<dbReference type="SUPFAM" id="SSF55961">
    <property type="entry name" value="Bet v1-like"/>
    <property type="match status" value="1"/>
</dbReference>